<protein>
    <submittedName>
        <fullName evidence="9">Unannotated protein</fullName>
    </submittedName>
</protein>
<evidence type="ECO:0000256" key="2">
    <source>
        <dbReference type="ARBA" id="ARBA00022448"/>
    </source>
</evidence>
<keyword evidence="3" id="KW-1003">Cell membrane</keyword>
<name>A0A6J7JLI2_9ZZZZ</name>
<dbReference type="Gene3D" id="1.10.3720.10">
    <property type="entry name" value="MetI-like"/>
    <property type="match status" value="1"/>
</dbReference>
<evidence type="ECO:0000256" key="5">
    <source>
        <dbReference type="ARBA" id="ARBA00022989"/>
    </source>
</evidence>
<keyword evidence="6 7" id="KW-0472">Membrane</keyword>
<feature type="transmembrane region" description="Helical" evidence="7">
    <location>
        <begin position="139"/>
        <end position="164"/>
    </location>
</feature>
<keyword evidence="2" id="KW-0813">Transport</keyword>
<dbReference type="GO" id="GO:0055085">
    <property type="term" value="P:transmembrane transport"/>
    <property type="evidence" value="ECO:0007669"/>
    <property type="project" value="InterPro"/>
</dbReference>
<dbReference type="InterPro" id="IPR035906">
    <property type="entry name" value="MetI-like_sf"/>
</dbReference>
<evidence type="ECO:0000256" key="3">
    <source>
        <dbReference type="ARBA" id="ARBA00022475"/>
    </source>
</evidence>
<dbReference type="CDD" id="cd06261">
    <property type="entry name" value="TM_PBP2"/>
    <property type="match status" value="1"/>
</dbReference>
<sequence>MSLTFLARKAGWALLTLWFILSVNFFLFRIMPGDPVALLARSQRLSPEALARQRELFGLDLPIPQQYLTYLRETLTGNLGVSILSGREVLSMVADRMWPTILLVGLGTLIAAVVGVMLGMRAGWRRGSGIDNGSLYGSLLLYATPEGWLGMMLLILFAGALGWFPAGGYSSAESGGGVGDVTSHLALPVLTLALGYVGQFFIVMRASMIDVKSQDYIRLARAKGLADPVVRRRHAAPNAILPTITLVVLSFGFVLGGAIVIETVFSWPGLGLLTYQAIQTLDYPVLQAVFLLSSGAVIVANLIADIAYGLLDPRVEQI</sequence>
<feature type="domain" description="ABC transmembrane type-1" evidence="8">
    <location>
        <begin position="97"/>
        <end position="304"/>
    </location>
</feature>
<dbReference type="EMBL" id="CAFBNF010000093">
    <property type="protein sequence ID" value="CAB4942972.1"/>
    <property type="molecule type" value="Genomic_DNA"/>
</dbReference>
<evidence type="ECO:0000256" key="7">
    <source>
        <dbReference type="SAM" id="Phobius"/>
    </source>
</evidence>
<dbReference type="GO" id="GO:0005886">
    <property type="term" value="C:plasma membrane"/>
    <property type="evidence" value="ECO:0007669"/>
    <property type="project" value="UniProtKB-SubCell"/>
</dbReference>
<keyword evidence="4 7" id="KW-0812">Transmembrane</keyword>
<dbReference type="PANTHER" id="PTHR43376:SF1">
    <property type="entry name" value="OLIGOPEPTIDE TRANSPORT SYSTEM PERMEASE PROTEIN"/>
    <property type="match status" value="1"/>
</dbReference>
<evidence type="ECO:0000259" key="8">
    <source>
        <dbReference type="PROSITE" id="PS50928"/>
    </source>
</evidence>
<dbReference type="InterPro" id="IPR045621">
    <property type="entry name" value="BPD_transp_1_N"/>
</dbReference>
<dbReference type="InterPro" id="IPR000515">
    <property type="entry name" value="MetI-like"/>
</dbReference>
<organism evidence="9">
    <name type="scientific">freshwater metagenome</name>
    <dbReference type="NCBI Taxonomy" id="449393"/>
    <lineage>
        <taxon>unclassified sequences</taxon>
        <taxon>metagenomes</taxon>
        <taxon>ecological metagenomes</taxon>
    </lineage>
</organism>
<dbReference type="SUPFAM" id="SSF161098">
    <property type="entry name" value="MetI-like"/>
    <property type="match status" value="1"/>
</dbReference>
<dbReference type="Pfam" id="PF19300">
    <property type="entry name" value="BPD_transp_1_N"/>
    <property type="match status" value="1"/>
</dbReference>
<comment type="subcellular location">
    <subcellularLocation>
        <location evidence="1">Cell membrane</location>
        <topology evidence="1">Multi-pass membrane protein</topology>
    </subcellularLocation>
</comment>
<proteinExistence type="predicted"/>
<feature type="transmembrane region" description="Helical" evidence="7">
    <location>
        <begin position="97"/>
        <end position="118"/>
    </location>
</feature>
<feature type="transmembrane region" description="Helical" evidence="7">
    <location>
        <begin position="239"/>
        <end position="265"/>
    </location>
</feature>
<dbReference type="PROSITE" id="PS50928">
    <property type="entry name" value="ABC_TM1"/>
    <property type="match status" value="1"/>
</dbReference>
<dbReference type="PANTHER" id="PTHR43376">
    <property type="entry name" value="OLIGOPEPTIDE TRANSPORT SYSTEM PERMEASE PROTEIN"/>
    <property type="match status" value="1"/>
</dbReference>
<gene>
    <name evidence="9" type="ORF">UFOPK3773_00965</name>
</gene>
<dbReference type="AlphaFoldDB" id="A0A6J7JLI2"/>
<accession>A0A6J7JLI2</accession>
<evidence type="ECO:0000313" key="9">
    <source>
        <dbReference type="EMBL" id="CAB4942972.1"/>
    </source>
</evidence>
<evidence type="ECO:0000256" key="1">
    <source>
        <dbReference type="ARBA" id="ARBA00004651"/>
    </source>
</evidence>
<feature type="transmembrane region" description="Helical" evidence="7">
    <location>
        <begin position="184"/>
        <end position="204"/>
    </location>
</feature>
<reference evidence="9" key="1">
    <citation type="submission" date="2020-05" db="EMBL/GenBank/DDBJ databases">
        <authorList>
            <person name="Chiriac C."/>
            <person name="Salcher M."/>
            <person name="Ghai R."/>
            <person name="Kavagutti S V."/>
        </authorList>
    </citation>
    <scope>NUCLEOTIDE SEQUENCE</scope>
</reference>
<feature type="transmembrane region" description="Helical" evidence="7">
    <location>
        <begin position="12"/>
        <end position="31"/>
    </location>
</feature>
<keyword evidence="5 7" id="KW-1133">Transmembrane helix</keyword>
<evidence type="ECO:0000256" key="6">
    <source>
        <dbReference type="ARBA" id="ARBA00023136"/>
    </source>
</evidence>
<dbReference type="Pfam" id="PF00528">
    <property type="entry name" value="BPD_transp_1"/>
    <property type="match status" value="1"/>
</dbReference>
<feature type="transmembrane region" description="Helical" evidence="7">
    <location>
        <begin position="285"/>
        <end position="311"/>
    </location>
</feature>
<evidence type="ECO:0000256" key="4">
    <source>
        <dbReference type="ARBA" id="ARBA00022692"/>
    </source>
</evidence>